<dbReference type="Pfam" id="PF02738">
    <property type="entry name" value="MoCoBD_1"/>
    <property type="match status" value="1"/>
</dbReference>
<dbReference type="PANTHER" id="PTHR47495:SF1">
    <property type="entry name" value="BLL3820 PROTEIN"/>
    <property type="match status" value="1"/>
</dbReference>
<dbReference type="Proteomes" id="UP000008035">
    <property type="component" value="Chromosome"/>
</dbReference>
<evidence type="ECO:0000313" key="3">
    <source>
        <dbReference type="Proteomes" id="UP000008035"/>
    </source>
</evidence>
<dbReference type="GO" id="GO:0016491">
    <property type="term" value="F:oxidoreductase activity"/>
    <property type="evidence" value="ECO:0007669"/>
    <property type="project" value="InterPro"/>
</dbReference>
<dbReference type="Pfam" id="PF20256">
    <property type="entry name" value="MoCoBD_2"/>
    <property type="match status" value="2"/>
</dbReference>
<dbReference type="SUPFAM" id="SSF56003">
    <property type="entry name" value="Molybdenum cofactor-binding domain"/>
    <property type="match status" value="2"/>
</dbReference>
<dbReference type="InterPro" id="IPR037165">
    <property type="entry name" value="AldOxase/xan_DH_Mopterin-bd_sf"/>
</dbReference>
<dbReference type="Gene3D" id="3.30.365.10">
    <property type="entry name" value="Aldehyde oxidase/xanthine dehydrogenase, molybdopterin binding domain"/>
    <property type="match status" value="4"/>
</dbReference>
<reference evidence="2 3" key="1">
    <citation type="journal article" date="2012" name="BMC Genomics">
        <title>Comparative genomics of the classical Bordetella subspecies: the evolution and exchange of virulence-associated diversity amongst closely related pathogens.</title>
        <authorList>
            <person name="Park J."/>
            <person name="Zhang Y."/>
            <person name="Buboltz A.M."/>
            <person name="Zhang X."/>
            <person name="Schuster S.C."/>
            <person name="Ahuja U."/>
            <person name="Liu M."/>
            <person name="Miller J.F."/>
            <person name="Sebaihia M."/>
            <person name="Bentley S.D."/>
            <person name="Parkhill J."/>
            <person name="Harvill E.T."/>
        </authorList>
    </citation>
    <scope>NUCLEOTIDE SEQUENCE [LARGE SCALE GENOMIC DNA]</scope>
    <source>
        <strain evidence="2 3">Bpp5</strain>
    </source>
</reference>
<dbReference type="InterPro" id="IPR000674">
    <property type="entry name" value="Ald_Oxase/Xan_DH_a/b"/>
</dbReference>
<protein>
    <submittedName>
        <fullName evidence="2">Probable aldehyde dehydrogenase</fullName>
    </submittedName>
</protein>
<dbReference type="EMBL" id="HE965803">
    <property type="protein sequence ID" value="CCJ48819.1"/>
    <property type="molecule type" value="Genomic_DNA"/>
</dbReference>
<dbReference type="PANTHER" id="PTHR47495">
    <property type="entry name" value="ALDEHYDE DEHYDROGENASE"/>
    <property type="match status" value="1"/>
</dbReference>
<evidence type="ECO:0000313" key="2">
    <source>
        <dbReference type="EMBL" id="CCJ48819.1"/>
    </source>
</evidence>
<name>K0MDH0_BORPB</name>
<dbReference type="HOGENOM" id="CLU_013917_0_0_4"/>
<feature type="domain" description="Aldehyde oxidase/xanthine dehydrogenase a/b hammerhead" evidence="1">
    <location>
        <begin position="279"/>
        <end position="365"/>
    </location>
</feature>
<dbReference type="InterPro" id="IPR008274">
    <property type="entry name" value="AldOxase/xan_DH_MoCoBD1"/>
</dbReference>
<proteinExistence type="predicted"/>
<accession>K0MDH0</accession>
<dbReference type="InterPro" id="IPR052516">
    <property type="entry name" value="N-heterocyclic_Hydroxylase"/>
</dbReference>
<dbReference type="AlphaFoldDB" id="K0MDH0"/>
<sequence>MTHTQVPVPARGTGTCRILGACPSRGDRHLPNPGCLPFPWGQAPAESWEPVLPVGTGTCRILLPAGTDAPSMRTVMQTPRSQREALLRAVDALLVTRAPTAGARPAPGQPGAASDYVPATPDVFIAVRADGRVQAFNGHVDLGTGVRTALAQIVAEELDVAFERVEMVLGHTEAAPNQGPTIASATIQITAVPLRKAAAQARAWLLARAADALGMPADMLRVDDGVVRAGNGRATDYWTLLAGGGATLALADAVALKPSAQYRVVGRAVPRVDIPAKATGQLTYVHDMRLPGMLHGRVVRPPYPGRDVGGFVGHSLRDVDRASIAHLPGIVDVVVLGDFVGVVAEREEQAIKAARQLKVHWAAPPPAPDLSDLARALRDQPATPRELVAQGDVDAALAHPDALRCTYVWPYQMHGSIGPSCGLADYRPDGLTVWSGTQNPHMLRIDLDRLLGLGESRIEIVRMEAAGCYGRNCADDVCADAALLSRAVGRPVRVQLSREQEHTWEPKGAAQLMEVRGAVDAQGGLAAYDFATRYPSNDAPLLALLLIGTLAAGPRTLQMGDRTAVPPYRYDRLRVVCHDTAAIMRAAWLRGVSALPNSFAHDCFIDELAERAQADPLAFRLRHLDDPRAIDLLREVASRAGWREGRRGSRGQADARHRLRGRGLAYARYVHSKFPGFGAAWAAWVVDLAVDARSGAITVERVVVGQDTGMTVNPDGVRHQLHGNVIQSLSRALKEQVSFNQAGVSSMEWGAYPILGFTEVPPIEVVLMPRQDQPPMGAGESASVPGAAALANALFDATGRRFREPPFTPERVRAALAG</sequence>
<dbReference type="SMART" id="SM01008">
    <property type="entry name" value="Ald_Xan_dh_C"/>
    <property type="match status" value="1"/>
</dbReference>
<dbReference type="KEGG" id="bpar:BN117_1486"/>
<gene>
    <name evidence="2" type="ordered locus">BN117_1486</name>
</gene>
<organism evidence="2 3">
    <name type="scientific">Bordetella parapertussis (strain Bpp5)</name>
    <dbReference type="NCBI Taxonomy" id="1208660"/>
    <lineage>
        <taxon>Bacteria</taxon>
        <taxon>Pseudomonadati</taxon>
        <taxon>Pseudomonadota</taxon>
        <taxon>Betaproteobacteria</taxon>
        <taxon>Burkholderiales</taxon>
        <taxon>Alcaligenaceae</taxon>
        <taxon>Bordetella</taxon>
    </lineage>
</organism>
<evidence type="ECO:0000259" key="1">
    <source>
        <dbReference type="SMART" id="SM01008"/>
    </source>
</evidence>
<dbReference type="Gene3D" id="3.90.1170.50">
    <property type="entry name" value="Aldehyde oxidase/xanthine dehydrogenase, a/b hammerhead"/>
    <property type="match status" value="1"/>
</dbReference>
<dbReference type="InterPro" id="IPR046867">
    <property type="entry name" value="AldOxase/xan_DH_MoCoBD2"/>
</dbReference>